<name>A0ABP0JB52_9DINO</name>
<dbReference type="EMBL" id="CAXAMN010004933">
    <property type="protein sequence ID" value="CAK9011621.1"/>
    <property type="molecule type" value="Genomic_DNA"/>
</dbReference>
<feature type="non-terminal residue" evidence="2">
    <location>
        <position position="161"/>
    </location>
</feature>
<sequence>VDKFYEVAHINDKANMAYKDAWNLKRLWGFTADDVRQLFALIQRLREQHGFADKLVANRSADVESEYESEDCDEGSQADGSEAEPAGEAPLDDSGAGCSKDKAKEPAPLPKDDSKTCGKIIEVEDDVEILSTTAAAPVVAQPRPSLFRELAILQKQISELQ</sequence>
<gene>
    <name evidence="2" type="ORF">CCMP2556_LOCUS10538</name>
</gene>
<evidence type="ECO:0000313" key="2">
    <source>
        <dbReference type="EMBL" id="CAK9011621.1"/>
    </source>
</evidence>
<comment type="caution">
    <text evidence="2">The sequence shown here is derived from an EMBL/GenBank/DDBJ whole genome shotgun (WGS) entry which is preliminary data.</text>
</comment>
<proteinExistence type="predicted"/>
<reference evidence="2 3" key="1">
    <citation type="submission" date="2024-02" db="EMBL/GenBank/DDBJ databases">
        <authorList>
            <person name="Chen Y."/>
            <person name="Shah S."/>
            <person name="Dougan E. K."/>
            <person name="Thang M."/>
            <person name="Chan C."/>
        </authorList>
    </citation>
    <scope>NUCLEOTIDE SEQUENCE [LARGE SCALE GENOMIC DNA]</scope>
</reference>
<dbReference type="Proteomes" id="UP001642484">
    <property type="component" value="Unassembled WGS sequence"/>
</dbReference>
<feature type="non-terminal residue" evidence="2">
    <location>
        <position position="1"/>
    </location>
</feature>
<feature type="compositionally biased region" description="Basic and acidic residues" evidence="1">
    <location>
        <begin position="99"/>
        <end position="116"/>
    </location>
</feature>
<organism evidence="2 3">
    <name type="scientific">Durusdinium trenchii</name>
    <dbReference type="NCBI Taxonomy" id="1381693"/>
    <lineage>
        <taxon>Eukaryota</taxon>
        <taxon>Sar</taxon>
        <taxon>Alveolata</taxon>
        <taxon>Dinophyceae</taxon>
        <taxon>Suessiales</taxon>
        <taxon>Symbiodiniaceae</taxon>
        <taxon>Durusdinium</taxon>
    </lineage>
</organism>
<protein>
    <submittedName>
        <fullName evidence="2">Uncharacterized protein</fullName>
    </submittedName>
</protein>
<keyword evidence="3" id="KW-1185">Reference proteome</keyword>
<evidence type="ECO:0000256" key="1">
    <source>
        <dbReference type="SAM" id="MobiDB-lite"/>
    </source>
</evidence>
<evidence type="ECO:0000313" key="3">
    <source>
        <dbReference type="Proteomes" id="UP001642484"/>
    </source>
</evidence>
<feature type="compositionally biased region" description="Acidic residues" evidence="1">
    <location>
        <begin position="63"/>
        <end position="76"/>
    </location>
</feature>
<accession>A0ABP0JB52</accession>
<feature type="region of interest" description="Disordered" evidence="1">
    <location>
        <begin position="60"/>
        <end position="117"/>
    </location>
</feature>